<accession>A0A9W8CWD4</accession>
<dbReference type="Proteomes" id="UP001143981">
    <property type="component" value="Unassembled WGS sequence"/>
</dbReference>
<dbReference type="OrthoDB" id="5550319at2759"/>
<keyword evidence="2" id="KW-1185">Reference proteome</keyword>
<comment type="caution">
    <text evidence="1">The sequence shown here is derived from an EMBL/GenBank/DDBJ whole genome shotgun (WGS) entry which is preliminary data.</text>
</comment>
<organism evidence="1 2">
    <name type="scientific">Coemansia biformis</name>
    <dbReference type="NCBI Taxonomy" id="1286918"/>
    <lineage>
        <taxon>Eukaryota</taxon>
        <taxon>Fungi</taxon>
        <taxon>Fungi incertae sedis</taxon>
        <taxon>Zoopagomycota</taxon>
        <taxon>Kickxellomycotina</taxon>
        <taxon>Kickxellomycetes</taxon>
        <taxon>Kickxellales</taxon>
        <taxon>Kickxellaceae</taxon>
        <taxon>Coemansia</taxon>
    </lineage>
</organism>
<evidence type="ECO:0000313" key="2">
    <source>
        <dbReference type="Proteomes" id="UP001143981"/>
    </source>
</evidence>
<gene>
    <name evidence="1" type="ORF">LPJ61_003319</name>
</gene>
<proteinExistence type="predicted"/>
<dbReference type="EMBL" id="JANBOI010000541">
    <property type="protein sequence ID" value="KAJ1729858.1"/>
    <property type="molecule type" value="Genomic_DNA"/>
</dbReference>
<dbReference type="AlphaFoldDB" id="A0A9W8CWD4"/>
<name>A0A9W8CWD4_9FUNG</name>
<evidence type="ECO:0000313" key="1">
    <source>
        <dbReference type="EMBL" id="KAJ1729858.1"/>
    </source>
</evidence>
<protein>
    <submittedName>
        <fullName evidence="1">Uncharacterized protein</fullName>
    </submittedName>
</protein>
<reference evidence="1" key="1">
    <citation type="submission" date="2022-07" db="EMBL/GenBank/DDBJ databases">
        <title>Phylogenomic reconstructions and comparative analyses of Kickxellomycotina fungi.</title>
        <authorList>
            <person name="Reynolds N.K."/>
            <person name="Stajich J.E."/>
            <person name="Barry K."/>
            <person name="Grigoriev I.V."/>
            <person name="Crous P."/>
            <person name="Smith M.E."/>
        </authorList>
    </citation>
    <scope>NUCLEOTIDE SEQUENCE</scope>
    <source>
        <strain evidence="1">BCRC 34381</strain>
    </source>
</reference>
<sequence>MSLEGLRREIAEAGGGGAGASQAPIGGRYIALLRRTAAGMLFSDPVHVADGQALPDLPDGVEYIVVHPYTAPARPQTLAEHLSTNALHGGARSEPEQRPVALPVLHDYGSFSSFLPGCDSSQTSLRAADYAVLNGCDDERRAEQRVTEAEVASAVEMARRALGDASVDGEAGTQAAISAEMLRDLGLTPADVGLGETEEPEPATAEEILRQNSAMLVQLVELQERRARSGDYGAVSAEERAVASKLHASLARVAGASAPRDLLPPSSEIQRTAKLLLASGRASFAGTLPPQRRFAFMSNVAGLGVPAGATAAPMQRAPPPK</sequence>